<reference evidence="2" key="1">
    <citation type="journal article" date="2022" name="Front. Genet.">
        <title>Chromosome-Scale Assembly of the Dendrobium nobile Genome Provides Insights Into the Molecular Mechanism of the Biosynthesis of the Medicinal Active Ingredient of Dendrobium.</title>
        <authorList>
            <person name="Xu Q."/>
            <person name="Niu S.-C."/>
            <person name="Li K.-L."/>
            <person name="Zheng P.-J."/>
            <person name="Zhang X.-J."/>
            <person name="Jia Y."/>
            <person name="Liu Y."/>
            <person name="Niu Y.-X."/>
            <person name="Yu L.-H."/>
            <person name="Chen D.-F."/>
            <person name="Zhang G.-Q."/>
        </authorList>
    </citation>
    <scope>NUCLEOTIDE SEQUENCE</scope>
    <source>
        <tissue evidence="2">Leaf</tissue>
    </source>
</reference>
<evidence type="ECO:0000256" key="1">
    <source>
        <dbReference type="SAM" id="MobiDB-lite"/>
    </source>
</evidence>
<organism evidence="2 3">
    <name type="scientific">Dendrobium nobile</name>
    <name type="common">Orchid</name>
    <dbReference type="NCBI Taxonomy" id="94219"/>
    <lineage>
        <taxon>Eukaryota</taxon>
        <taxon>Viridiplantae</taxon>
        <taxon>Streptophyta</taxon>
        <taxon>Embryophyta</taxon>
        <taxon>Tracheophyta</taxon>
        <taxon>Spermatophyta</taxon>
        <taxon>Magnoliopsida</taxon>
        <taxon>Liliopsida</taxon>
        <taxon>Asparagales</taxon>
        <taxon>Orchidaceae</taxon>
        <taxon>Epidendroideae</taxon>
        <taxon>Malaxideae</taxon>
        <taxon>Dendrobiinae</taxon>
        <taxon>Dendrobium</taxon>
    </lineage>
</organism>
<evidence type="ECO:0000313" key="2">
    <source>
        <dbReference type="EMBL" id="KAI0526809.1"/>
    </source>
</evidence>
<feature type="region of interest" description="Disordered" evidence="1">
    <location>
        <begin position="18"/>
        <end position="82"/>
    </location>
</feature>
<dbReference type="Proteomes" id="UP000829196">
    <property type="component" value="Unassembled WGS sequence"/>
</dbReference>
<accession>A0A8T3C3R1</accession>
<protein>
    <submittedName>
        <fullName evidence="2">Uncharacterized protein</fullName>
    </submittedName>
</protein>
<gene>
    <name evidence="2" type="ORF">KFK09_002400</name>
</gene>
<keyword evidence="3" id="KW-1185">Reference proteome</keyword>
<name>A0A8T3C3R1_DENNO</name>
<feature type="compositionally biased region" description="Basic and acidic residues" evidence="1">
    <location>
        <begin position="26"/>
        <end position="40"/>
    </location>
</feature>
<comment type="caution">
    <text evidence="2">The sequence shown here is derived from an EMBL/GenBank/DDBJ whole genome shotgun (WGS) entry which is preliminary data.</text>
</comment>
<dbReference type="AlphaFoldDB" id="A0A8T3C3R1"/>
<proteinExistence type="predicted"/>
<dbReference type="EMBL" id="JAGYWB010000003">
    <property type="protein sequence ID" value="KAI0526809.1"/>
    <property type="molecule type" value="Genomic_DNA"/>
</dbReference>
<sequence>MGVWSEAGRILAVGLGIEGRSGGSGDRSELGVENCERNQDPGEVCGRGRGSVEPKGEAAQSHGVDPVFKGDLGARSRWDRRF</sequence>
<evidence type="ECO:0000313" key="3">
    <source>
        <dbReference type="Proteomes" id="UP000829196"/>
    </source>
</evidence>
<feature type="compositionally biased region" description="Basic and acidic residues" evidence="1">
    <location>
        <begin position="72"/>
        <end position="82"/>
    </location>
</feature>